<evidence type="ECO:0000313" key="2">
    <source>
        <dbReference type="Proteomes" id="UP000438429"/>
    </source>
</evidence>
<sequence>MVMASGHRHGAVCFLSPLSPDDKHRKTTVRANAAESGHRYKLGPKYTKIQMTHAKETQTVFHVDNLLCRHQWQYFVRLKLLENLNDPTGNTAGAGPVQIRALNQFSLILQELDRRSLFSFRPMDSVGVRDVEFRVCGESDHPPHDSSFFLSLKTPWFSP</sequence>
<name>A0A6A4SSA9_SCOMX</name>
<protein>
    <submittedName>
        <fullName evidence="1">Uncharacterized protein</fullName>
    </submittedName>
</protein>
<dbReference type="Proteomes" id="UP000438429">
    <property type="component" value="Unassembled WGS sequence"/>
</dbReference>
<gene>
    <name evidence="1" type="ORF">F2P81_012508</name>
</gene>
<comment type="caution">
    <text evidence="1">The sequence shown here is derived from an EMBL/GenBank/DDBJ whole genome shotgun (WGS) entry which is preliminary data.</text>
</comment>
<organism evidence="1 2">
    <name type="scientific">Scophthalmus maximus</name>
    <name type="common">Turbot</name>
    <name type="synonym">Psetta maxima</name>
    <dbReference type="NCBI Taxonomy" id="52904"/>
    <lineage>
        <taxon>Eukaryota</taxon>
        <taxon>Metazoa</taxon>
        <taxon>Chordata</taxon>
        <taxon>Craniata</taxon>
        <taxon>Vertebrata</taxon>
        <taxon>Euteleostomi</taxon>
        <taxon>Actinopterygii</taxon>
        <taxon>Neopterygii</taxon>
        <taxon>Teleostei</taxon>
        <taxon>Neoteleostei</taxon>
        <taxon>Acanthomorphata</taxon>
        <taxon>Carangaria</taxon>
        <taxon>Pleuronectiformes</taxon>
        <taxon>Pleuronectoidei</taxon>
        <taxon>Scophthalmidae</taxon>
        <taxon>Scophthalmus</taxon>
    </lineage>
</organism>
<evidence type="ECO:0000313" key="1">
    <source>
        <dbReference type="EMBL" id="KAF0034750.1"/>
    </source>
</evidence>
<accession>A0A6A4SSA9</accession>
<dbReference type="AlphaFoldDB" id="A0A6A4SSA9"/>
<reference evidence="1 2" key="1">
    <citation type="submission" date="2019-06" db="EMBL/GenBank/DDBJ databases">
        <title>Draft genomes of female and male turbot (Scophthalmus maximus).</title>
        <authorList>
            <person name="Xu H."/>
            <person name="Xu X.-W."/>
            <person name="Shao C."/>
            <person name="Chen S."/>
        </authorList>
    </citation>
    <scope>NUCLEOTIDE SEQUENCE [LARGE SCALE GENOMIC DNA]</scope>
    <source>
        <strain evidence="1">Ysfricsl-2016a</strain>
        <tissue evidence="1">Blood</tissue>
    </source>
</reference>
<dbReference type="EMBL" id="VEVO01000011">
    <property type="protein sequence ID" value="KAF0034750.1"/>
    <property type="molecule type" value="Genomic_DNA"/>
</dbReference>
<proteinExistence type="predicted"/>